<name>A0A8T3VKK3_METOL</name>
<dbReference type="Pfam" id="PF20696">
    <property type="entry name" value="UbiD_C"/>
    <property type="match status" value="1"/>
</dbReference>
<evidence type="ECO:0000256" key="11">
    <source>
        <dbReference type="ARBA" id="ARBA00049583"/>
    </source>
</evidence>
<evidence type="ECO:0000256" key="5">
    <source>
        <dbReference type="ARBA" id="ARBA00022643"/>
    </source>
</evidence>
<dbReference type="Pfam" id="PF20695">
    <property type="entry name" value="UbiD_N"/>
    <property type="match status" value="1"/>
</dbReference>
<comment type="similarity">
    <text evidence="3">Belongs to the UbiD family.</text>
</comment>
<evidence type="ECO:0000256" key="3">
    <source>
        <dbReference type="ARBA" id="ARBA00010021"/>
    </source>
</evidence>
<keyword evidence="4" id="KW-0285">Flavoprotein</keyword>
<dbReference type="Gene3D" id="3.40.1670.10">
    <property type="entry name" value="UbiD C-terminal domain-like"/>
    <property type="match status" value="1"/>
</dbReference>
<evidence type="ECO:0000256" key="6">
    <source>
        <dbReference type="ARBA" id="ARBA00022793"/>
    </source>
</evidence>
<dbReference type="Pfam" id="PF01977">
    <property type="entry name" value="UbiD"/>
    <property type="match status" value="1"/>
</dbReference>
<dbReference type="InterPro" id="IPR049383">
    <property type="entry name" value="UbiD-like_N"/>
</dbReference>
<dbReference type="InterPro" id="IPR002830">
    <property type="entry name" value="UbiD"/>
</dbReference>
<dbReference type="SUPFAM" id="SSF143968">
    <property type="entry name" value="UbiD C-terminal domain-like"/>
    <property type="match status" value="1"/>
</dbReference>
<evidence type="ECO:0000256" key="14">
    <source>
        <dbReference type="ARBA" id="ARBA00049936"/>
    </source>
</evidence>
<comment type="pathway">
    <text evidence="2">Isoprenoid biosynthesis; isopentenyl diphosphate biosynthesis via mevalonate pathway.</text>
</comment>
<evidence type="ECO:0000256" key="1">
    <source>
        <dbReference type="ARBA" id="ARBA00001936"/>
    </source>
</evidence>
<evidence type="ECO:0000256" key="12">
    <source>
        <dbReference type="ARBA" id="ARBA00049727"/>
    </source>
</evidence>
<evidence type="ECO:0000259" key="15">
    <source>
        <dbReference type="Pfam" id="PF01977"/>
    </source>
</evidence>
<comment type="cofactor">
    <cofactor evidence="1">
        <name>Mn(2+)</name>
        <dbReference type="ChEBI" id="CHEBI:29035"/>
    </cofactor>
</comment>
<reference evidence="18" key="1">
    <citation type="submission" date="2019-04" db="EMBL/GenBank/DDBJ databases">
        <title>Evolution of Biomass-Degrading Anaerobic Consortia Revealed by Metagenomics.</title>
        <authorList>
            <person name="Peng X."/>
        </authorList>
    </citation>
    <scope>NUCLEOTIDE SEQUENCE</scope>
    <source>
        <strain evidence="18">SIG14</strain>
    </source>
</reference>
<protein>
    <recommendedName>
        <fullName evidence="13">Anhydromevalonate phosphate decarboxylase</fullName>
        <ecNumber evidence="12">4.1.1.126</ecNumber>
    </recommendedName>
</protein>
<dbReference type="NCBIfam" id="TIGR00148">
    <property type="entry name" value="UbiD family decarboxylase"/>
    <property type="match status" value="1"/>
</dbReference>
<keyword evidence="8" id="KW-0414">Isoprene biosynthesis</keyword>
<evidence type="ECO:0000256" key="2">
    <source>
        <dbReference type="ARBA" id="ARBA00005092"/>
    </source>
</evidence>
<evidence type="ECO:0000256" key="13">
    <source>
        <dbReference type="ARBA" id="ARBA00049754"/>
    </source>
</evidence>
<evidence type="ECO:0000259" key="16">
    <source>
        <dbReference type="Pfam" id="PF20695"/>
    </source>
</evidence>
<evidence type="ECO:0000259" key="17">
    <source>
        <dbReference type="Pfam" id="PF20696"/>
    </source>
</evidence>
<dbReference type="GO" id="GO:0005737">
    <property type="term" value="C:cytoplasm"/>
    <property type="evidence" value="ECO:0007669"/>
    <property type="project" value="TreeGrafter"/>
</dbReference>
<evidence type="ECO:0000256" key="4">
    <source>
        <dbReference type="ARBA" id="ARBA00022630"/>
    </source>
</evidence>
<evidence type="ECO:0000313" key="19">
    <source>
        <dbReference type="Proteomes" id="UP000732619"/>
    </source>
</evidence>
<dbReference type="PANTHER" id="PTHR30108">
    <property type="entry name" value="3-OCTAPRENYL-4-HYDROXYBENZOATE CARBOXY-LYASE-RELATED"/>
    <property type="match status" value="1"/>
</dbReference>
<sequence length="421" mass="46646">MAKDIINVIQIDEELDAEYEAAKVLRKYPKDTVMLNNIKGYDIPVVSGICNTREKIAQSLGCQVDEILYKIIDGMNNPTPVTKFIDLVDEYDSKRVDLGKIPILTHYKRDGGAYITAGVVFARDPETGIQNASIHRMLVLEKNKLAIRIVPRNLYTYFQKAKDMGKDLDISIAIGMEPAILLACTTSIPIDADEMEVANRFKDGELELVTCKNGINVPEADIILEGKILVDETAPEGPFVDLTDTYDYVREEPVIKLSKMYIKNENPMYHAILPAGFEHKLLQGMPQEPRIFNAVKNTVPTVQNVVLTEGGCCWLHAAVSIKKQTEGDGKNIIMAALAAHPSLKHVVVVDEDVDIFDPQDIEYAIATRVKGDDDIIIVPKARGSSLDPKASEIDGTTTKVGVDATKSILEPEKFERVSFSE</sequence>
<feature type="domain" description="3-octaprenyl-4-hydroxybenzoate carboxy-lyase-like C-terminal" evidence="17">
    <location>
        <begin position="281"/>
        <end position="404"/>
    </location>
</feature>
<dbReference type="InterPro" id="IPR048304">
    <property type="entry name" value="UbiD_Rift_dom"/>
</dbReference>
<comment type="cofactor">
    <cofactor evidence="14">
        <name>prenylated FMN</name>
        <dbReference type="ChEBI" id="CHEBI:87746"/>
    </cofactor>
</comment>
<dbReference type="EC" id="4.1.1.126" evidence="12"/>
<comment type="caution">
    <text evidence="18">The sequence shown here is derived from an EMBL/GenBank/DDBJ whole genome shotgun (WGS) entry which is preliminary data.</text>
</comment>
<feature type="domain" description="3-octaprenyl-4-hydroxybenzoate carboxy-lyase-like Rift-related" evidence="15">
    <location>
        <begin position="92"/>
        <end position="275"/>
    </location>
</feature>
<evidence type="ECO:0000256" key="9">
    <source>
        <dbReference type="ARBA" id="ARBA00023239"/>
    </source>
</evidence>
<proteinExistence type="inferred from homology"/>
<keyword evidence="6" id="KW-0210">Decarboxylase</keyword>
<feature type="domain" description="3-octaprenyl-4-hydroxybenzoate carboxy-lyase-like N-terminal" evidence="16">
    <location>
        <begin position="9"/>
        <end position="73"/>
    </location>
</feature>
<evidence type="ECO:0000256" key="10">
    <source>
        <dbReference type="ARBA" id="ARBA00049054"/>
    </source>
</evidence>
<organism evidence="18 19">
    <name type="scientific">Methanobrevibacter olleyae</name>
    <dbReference type="NCBI Taxonomy" id="294671"/>
    <lineage>
        <taxon>Archaea</taxon>
        <taxon>Methanobacteriati</taxon>
        <taxon>Methanobacteriota</taxon>
        <taxon>Methanomada group</taxon>
        <taxon>Methanobacteria</taxon>
        <taxon>Methanobacteriales</taxon>
        <taxon>Methanobacteriaceae</taxon>
        <taxon>Methanobrevibacter</taxon>
    </lineage>
</organism>
<dbReference type="AlphaFoldDB" id="A0A8T3VKK3"/>
<dbReference type="Proteomes" id="UP000732619">
    <property type="component" value="Unassembled WGS sequence"/>
</dbReference>
<dbReference type="InterPro" id="IPR049381">
    <property type="entry name" value="UbiD-like_C"/>
</dbReference>
<dbReference type="PANTHER" id="PTHR30108:SF21">
    <property type="entry name" value="4-HYDROXYBENZOATE DECARBOXYLASE"/>
    <property type="match status" value="1"/>
</dbReference>
<dbReference type="GO" id="GO:0016831">
    <property type="term" value="F:carboxy-lyase activity"/>
    <property type="evidence" value="ECO:0007669"/>
    <property type="project" value="UniProtKB-KW"/>
</dbReference>
<dbReference type="EMBL" id="SUTG01000003">
    <property type="protein sequence ID" value="MBE6511752.1"/>
    <property type="molecule type" value="Genomic_DNA"/>
</dbReference>
<keyword evidence="5" id="KW-0288">FMN</keyword>
<keyword evidence="7" id="KW-0464">Manganese</keyword>
<dbReference type="SUPFAM" id="SSF50475">
    <property type="entry name" value="FMN-binding split barrel"/>
    <property type="match status" value="1"/>
</dbReference>
<comment type="catalytic activity">
    <reaction evidence="10">
        <text>(2E)-3-methyl-5-phosphooxypent-2-enoate + H(+) = isopentenyl phosphate + CO2</text>
        <dbReference type="Rhea" id="RHEA:78971"/>
        <dbReference type="ChEBI" id="CHEBI:15378"/>
        <dbReference type="ChEBI" id="CHEBI:16526"/>
        <dbReference type="ChEBI" id="CHEBI:65078"/>
        <dbReference type="ChEBI" id="CHEBI:229665"/>
        <dbReference type="EC" id="4.1.1.126"/>
    </reaction>
    <physiologicalReaction direction="left-to-right" evidence="10">
        <dbReference type="Rhea" id="RHEA:78972"/>
    </physiologicalReaction>
</comment>
<keyword evidence="9" id="KW-0456">Lyase</keyword>
<accession>A0A8T3VKK3</accession>
<dbReference type="FunFam" id="3.40.1670.10:FF:000003">
    <property type="entry name" value="Phenolic acid decarboxylase"/>
    <property type="match status" value="1"/>
</dbReference>
<evidence type="ECO:0000256" key="8">
    <source>
        <dbReference type="ARBA" id="ARBA00023229"/>
    </source>
</evidence>
<comment type="function">
    <text evidence="11">Catalyzes the conversion of trans-anhydromevalonate 5-phosphate (tAHMP) into isopentenyl phosphate. Involved in the archaeal mevalonate (MVA) pathway, which provides fundamental precursors for isoprenoid biosynthesis, such as isopentenyl diphosphate (IPP) and dimethylallyl diphosphate (DMAPP).</text>
</comment>
<dbReference type="GO" id="GO:0008299">
    <property type="term" value="P:isoprenoid biosynthetic process"/>
    <property type="evidence" value="ECO:0007669"/>
    <property type="project" value="UniProtKB-KW"/>
</dbReference>
<evidence type="ECO:0000313" key="18">
    <source>
        <dbReference type="EMBL" id="MBE6511752.1"/>
    </source>
</evidence>
<evidence type="ECO:0000256" key="7">
    <source>
        <dbReference type="ARBA" id="ARBA00023211"/>
    </source>
</evidence>
<gene>
    <name evidence="18" type="ORF">E7Z75_01185</name>
</gene>